<dbReference type="HOGENOM" id="CLU_025996_0_0_0"/>
<accession>E8V3Z3</accession>
<evidence type="ECO:0000313" key="2">
    <source>
        <dbReference type="EMBL" id="ADV81407.1"/>
    </source>
</evidence>
<gene>
    <name evidence="2" type="ordered locus">AciPR4_0572</name>
</gene>
<dbReference type="Gene3D" id="3.90.550.10">
    <property type="entry name" value="Spore Coat Polysaccharide Biosynthesis Protein SpsA, Chain A"/>
    <property type="match status" value="1"/>
</dbReference>
<dbReference type="Pfam" id="PF00535">
    <property type="entry name" value="Glycos_transf_2"/>
    <property type="match status" value="1"/>
</dbReference>
<dbReference type="AlphaFoldDB" id="E8V3Z3"/>
<dbReference type="GO" id="GO:0016740">
    <property type="term" value="F:transferase activity"/>
    <property type="evidence" value="ECO:0007669"/>
    <property type="project" value="UniProtKB-KW"/>
</dbReference>
<dbReference type="KEGG" id="tsa:AciPR4_0572"/>
<proteinExistence type="predicted"/>
<dbReference type="InterPro" id="IPR029044">
    <property type="entry name" value="Nucleotide-diphossugar_trans"/>
</dbReference>
<keyword evidence="2" id="KW-0808">Transferase</keyword>
<sequence length="293" mass="32948">MSIDVVIPAYNAEAFLAKALDSVLAQTVRPHQILVVDDGSTDATLSVVEKYGAAVRLLTQKNAGPSVARNRGVAESQSTFIAFLDADDWWHPTKLAEQLAEMEKDPHYVLCYTGLTEEHPDGTQTFPDVAKPSTILERLRFLNPAITPSCVMLRRSAYESVGGFNPEANGCEDWELWVRLRQLGTFCAVEAPLTNYRVSNTGVSSNADVLFRDFLRILDPALLAGLSGWNRRVWRRRILGFQNFKSALTARAAGETQKEVRYLRNSYLAWPSPFWPPRRFKVLLGTLRNDFRD</sequence>
<dbReference type="RefSeq" id="WP_013567140.1">
    <property type="nucleotide sequence ID" value="NC_014963.1"/>
</dbReference>
<dbReference type="Proteomes" id="UP000006844">
    <property type="component" value="Chromosome"/>
</dbReference>
<evidence type="ECO:0000259" key="1">
    <source>
        <dbReference type="Pfam" id="PF00535"/>
    </source>
</evidence>
<name>E8V3Z3_TERSS</name>
<organism evidence="2 3">
    <name type="scientific">Terriglobus saanensis (strain ATCC BAA-1853 / DSM 23119 / SP1PR4)</name>
    <dbReference type="NCBI Taxonomy" id="401053"/>
    <lineage>
        <taxon>Bacteria</taxon>
        <taxon>Pseudomonadati</taxon>
        <taxon>Acidobacteriota</taxon>
        <taxon>Terriglobia</taxon>
        <taxon>Terriglobales</taxon>
        <taxon>Acidobacteriaceae</taxon>
        <taxon>Terriglobus</taxon>
    </lineage>
</organism>
<dbReference type="CDD" id="cd00761">
    <property type="entry name" value="Glyco_tranf_GTA_type"/>
    <property type="match status" value="1"/>
</dbReference>
<dbReference type="SUPFAM" id="SSF53448">
    <property type="entry name" value="Nucleotide-diphospho-sugar transferases"/>
    <property type="match status" value="1"/>
</dbReference>
<dbReference type="InterPro" id="IPR050834">
    <property type="entry name" value="Glycosyltransf_2"/>
</dbReference>
<dbReference type="PANTHER" id="PTHR43685:SF2">
    <property type="entry name" value="GLYCOSYLTRANSFERASE 2-LIKE DOMAIN-CONTAINING PROTEIN"/>
    <property type="match status" value="1"/>
</dbReference>
<reference evidence="2 3" key="1">
    <citation type="journal article" date="2012" name="Stand. Genomic Sci.">
        <title>Complete genome sequence of Terriglobus saanensis type strain SP1PR4(T), an Acidobacteria from tundra soil.</title>
        <authorList>
            <person name="Rawat S.R."/>
            <person name="Mannisto M.K."/>
            <person name="Starovoytov V."/>
            <person name="Goodwin L."/>
            <person name="Nolan M."/>
            <person name="Hauser L."/>
            <person name="Land M."/>
            <person name="Davenport K.W."/>
            <person name="Woyke T."/>
            <person name="Haggblom M.M."/>
        </authorList>
    </citation>
    <scope>NUCLEOTIDE SEQUENCE</scope>
    <source>
        <strain evidence="3">ATCC BAA-1853 / DSM 23119 / SP1PR4</strain>
    </source>
</reference>
<feature type="domain" description="Glycosyltransferase 2-like" evidence="1">
    <location>
        <begin position="5"/>
        <end position="161"/>
    </location>
</feature>
<dbReference type="PANTHER" id="PTHR43685">
    <property type="entry name" value="GLYCOSYLTRANSFERASE"/>
    <property type="match status" value="1"/>
</dbReference>
<dbReference type="STRING" id="401053.AciPR4_0572"/>
<dbReference type="eggNOG" id="COG1215">
    <property type="taxonomic scope" value="Bacteria"/>
</dbReference>
<keyword evidence="3" id="KW-1185">Reference proteome</keyword>
<evidence type="ECO:0000313" key="3">
    <source>
        <dbReference type="Proteomes" id="UP000006844"/>
    </source>
</evidence>
<protein>
    <submittedName>
        <fullName evidence="2">Glycosyl transferase family 2</fullName>
    </submittedName>
</protein>
<dbReference type="InterPro" id="IPR001173">
    <property type="entry name" value="Glyco_trans_2-like"/>
</dbReference>
<dbReference type="EMBL" id="CP002467">
    <property type="protein sequence ID" value="ADV81407.1"/>
    <property type="molecule type" value="Genomic_DNA"/>
</dbReference>